<keyword evidence="2" id="KW-0964">Secreted</keyword>
<dbReference type="InterPro" id="IPR009880">
    <property type="entry name" value="Glyoxal_oxidase_N"/>
</dbReference>
<evidence type="ECO:0000259" key="8">
    <source>
        <dbReference type="Pfam" id="PF07250"/>
    </source>
</evidence>
<dbReference type="InterPro" id="IPR037293">
    <property type="entry name" value="Gal_Oxidase_central_sf"/>
</dbReference>
<dbReference type="Pfam" id="PF07250">
    <property type="entry name" value="Glyoxal_oxid_N"/>
    <property type="match status" value="1"/>
</dbReference>
<dbReference type="GO" id="GO:0016491">
    <property type="term" value="F:oxidoreductase activity"/>
    <property type="evidence" value="ECO:0007669"/>
    <property type="project" value="UniProtKB-KW"/>
</dbReference>
<dbReference type="PANTHER" id="PTHR32208">
    <property type="entry name" value="SECRETED PROTEIN-RELATED"/>
    <property type="match status" value="1"/>
</dbReference>
<dbReference type="EMBL" id="CP136896">
    <property type="protein sequence ID" value="WOL14087.1"/>
    <property type="molecule type" value="Genomic_DNA"/>
</dbReference>
<dbReference type="Pfam" id="PF09118">
    <property type="entry name" value="GO-like_E_set"/>
    <property type="match status" value="1"/>
</dbReference>
<sequence>MESNRTMRSLTHLLLFFFFLILEAAVTSTAAGGGQWALLQRSIGVSAMHMQLLHTDRVVVFDRTDFGPSNLSLPAGYCRNDPSDLALPVDCTAHSAEYDVAANTFRPLTILTDTWCSSGAVDGDGTLVQTGGFNDGERAARTYRPCNDYGCDWAEAPQALAVRRWYATNHILPDGRAIIVGGRRQFSYEFYPKANPSAVGTFALPFLRETRDDVENNLYPFVHLNVDGNLFIFANNRAILLDYKKNAVVRTYPSVPGGDPRNYPSSGSSVLLPLKPSPTEAEVLICGGAPAGSYAQALQGKSFLRALDTCGRIKITDAAPSWSMEKMPVPRIMGDMVLLPSGEVLIINGAAAGTAGWELAHEPVLTPVVYRPENRPGARFAVLRPATTRRLYHSTAVLLRNGRVLVGGSNPHMNYNFSGVEFPTELSLEAFSPPYLSAGNSALRPQIVAPPSPIQLSYGRGFSLQFTVGKISDGGVRVTMVAPPFATHSFSMNQRLLVLESNLAAAGDGGARQVVAAAPASGVLAPSGYYMVYVVNGGVPSEGVWVHIQ</sequence>
<dbReference type="InterPro" id="IPR011043">
    <property type="entry name" value="Gal_Oxase/kelch_b-propeller"/>
</dbReference>
<evidence type="ECO:0000259" key="9">
    <source>
        <dbReference type="Pfam" id="PF09118"/>
    </source>
</evidence>
<feature type="domain" description="Galactose oxidase-like Early set" evidence="9">
    <location>
        <begin position="444"/>
        <end position="548"/>
    </location>
</feature>
<evidence type="ECO:0000313" key="11">
    <source>
        <dbReference type="Proteomes" id="UP001327560"/>
    </source>
</evidence>
<gene>
    <name evidence="10" type="ORF">Cni_G22867</name>
</gene>
<dbReference type="FunFam" id="2.130.10.80:FF:000001">
    <property type="entry name" value="Aldehyde oxidase GLOX"/>
    <property type="match status" value="1"/>
</dbReference>
<evidence type="ECO:0000256" key="5">
    <source>
        <dbReference type="ARBA" id="ARBA00073112"/>
    </source>
</evidence>
<accession>A0AAQ3KYN6</accession>
<dbReference type="Gene3D" id="2.60.40.10">
    <property type="entry name" value="Immunoglobulins"/>
    <property type="match status" value="1"/>
</dbReference>
<dbReference type="CDD" id="cd02851">
    <property type="entry name" value="E_set_GO_C"/>
    <property type="match status" value="1"/>
</dbReference>
<dbReference type="SUPFAM" id="SSF50965">
    <property type="entry name" value="Galactose oxidase, central domain"/>
    <property type="match status" value="1"/>
</dbReference>
<dbReference type="InterPro" id="IPR014756">
    <property type="entry name" value="Ig_E-set"/>
</dbReference>
<protein>
    <recommendedName>
        <fullName evidence="5">Aldehyde oxidase GLOX</fullName>
    </recommendedName>
    <alternativeName>
        <fullName evidence="6">Glyoxal oxidase</fullName>
    </alternativeName>
</protein>
<evidence type="ECO:0000256" key="7">
    <source>
        <dbReference type="SAM" id="SignalP"/>
    </source>
</evidence>
<evidence type="ECO:0000256" key="6">
    <source>
        <dbReference type="ARBA" id="ARBA00077505"/>
    </source>
</evidence>
<evidence type="ECO:0000256" key="2">
    <source>
        <dbReference type="ARBA" id="ARBA00022525"/>
    </source>
</evidence>
<keyword evidence="11" id="KW-1185">Reference proteome</keyword>
<dbReference type="AlphaFoldDB" id="A0AAQ3KYN6"/>
<feature type="chain" id="PRO_5042820558" description="Aldehyde oxidase GLOX" evidence="7">
    <location>
        <begin position="25"/>
        <end position="549"/>
    </location>
</feature>
<keyword evidence="3 7" id="KW-0732">Signal</keyword>
<proteinExistence type="predicted"/>
<dbReference type="Proteomes" id="UP001327560">
    <property type="component" value="Chromosome 7"/>
</dbReference>
<comment type="subcellular location">
    <subcellularLocation>
        <location evidence="1">Secreted</location>
    </subcellularLocation>
</comment>
<name>A0AAQ3KYN6_9LILI</name>
<dbReference type="InterPro" id="IPR015202">
    <property type="entry name" value="GO-like_E_set"/>
</dbReference>
<dbReference type="GO" id="GO:0005615">
    <property type="term" value="C:extracellular space"/>
    <property type="evidence" value="ECO:0007669"/>
    <property type="project" value="UniProtKB-ARBA"/>
</dbReference>
<dbReference type="PANTHER" id="PTHR32208:SF62">
    <property type="entry name" value="OXIDASE, PUTATIVE, EXPRESSED-RELATED"/>
    <property type="match status" value="1"/>
</dbReference>
<feature type="domain" description="Glyoxal oxidase N-terminal" evidence="8">
    <location>
        <begin position="48"/>
        <end position="435"/>
    </location>
</feature>
<evidence type="ECO:0000256" key="3">
    <source>
        <dbReference type="ARBA" id="ARBA00022729"/>
    </source>
</evidence>
<evidence type="ECO:0000313" key="10">
    <source>
        <dbReference type="EMBL" id="WOL14087.1"/>
    </source>
</evidence>
<dbReference type="Gene3D" id="2.130.10.80">
    <property type="entry name" value="Galactose oxidase/kelch, beta-propeller"/>
    <property type="match status" value="1"/>
</dbReference>
<keyword evidence="4" id="KW-0560">Oxidoreductase</keyword>
<evidence type="ECO:0000256" key="1">
    <source>
        <dbReference type="ARBA" id="ARBA00004613"/>
    </source>
</evidence>
<reference evidence="10 11" key="1">
    <citation type="submission" date="2023-10" db="EMBL/GenBank/DDBJ databases">
        <title>Chromosome-scale genome assembly provides insights into flower coloration mechanisms of Canna indica.</title>
        <authorList>
            <person name="Li C."/>
        </authorList>
    </citation>
    <scope>NUCLEOTIDE SEQUENCE [LARGE SCALE GENOMIC DNA]</scope>
    <source>
        <tissue evidence="10">Flower</tissue>
    </source>
</reference>
<dbReference type="SUPFAM" id="SSF81296">
    <property type="entry name" value="E set domains"/>
    <property type="match status" value="1"/>
</dbReference>
<evidence type="ECO:0000256" key="4">
    <source>
        <dbReference type="ARBA" id="ARBA00023002"/>
    </source>
</evidence>
<feature type="signal peptide" evidence="7">
    <location>
        <begin position="1"/>
        <end position="24"/>
    </location>
</feature>
<organism evidence="10 11">
    <name type="scientific">Canna indica</name>
    <name type="common">Indian-shot</name>
    <dbReference type="NCBI Taxonomy" id="4628"/>
    <lineage>
        <taxon>Eukaryota</taxon>
        <taxon>Viridiplantae</taxon>
        <taxon>Streptophyta</taxon>
        <taxon>Embryophyta</taxon>
        <taxon>Tracheophyta</taxon>
        <taxon>Spermatophyta</taxon>
        <taxon>Magnoliopsida</taxon>
        <taxon>Liliopsida</taxon>
        <taxon>Zingiberales</taxon>
        <taxon>Cannaceae</taxon>
        <taxon>Canna</taxon>
    </lineage>
</organism>
<dbReference type="InterPro" id="IPR013783">
    <property type="entry name" value="Ig-like_fold"/>
</dbReference>